<keyword evidence="8" id="KW-1185">Reference proteome</keyword>
<accession>A0A1I1TGS5</accession>
<evidence type="ECO:0000256" key="1">
    <source>
        <dbReference type="ARBA" id="ARBA00022679"/>
    </source>
</evidence>
<proteinExistence type="inferred from homology"/>
<name>A0A1I1TGS5_9BURK</name>
<feature type="compositionally biased region" description="Low complexity" evidence="6">
    <location>
        <begin position="29"/>
        <end position="44"/>
    </location>
</feature>
<dbReference type="EMBL" id="FOMQ01000003">
    <property type="protein sequence ID" value="SFD56358.1"/>
    <property type="molecule type" value="Genomic_DNA"/>
</dbReference>
<dbReference type="GO" id="GO:0016746">
    <property type="term" value="F:acyltransferase activity"/>
    <property type="evidence" value="ECO:0007669"/>
    <property type="project" value="UniProtKB-KW"/>
</dbReference>
<dbReference type="Proteomes" id="UP000199517">
    <property type="component" value="Unassembled WGS sequence"/>
</dbReference>
<evidence type="ECO:0000256" key="3">
    <source>
        <dbReference type="ARBA" id="ARBA00023785"/>
    </source>
</evidence>
<evidence type="ECO:0000256" key="6">
    <source>
        <dbReference type="SAM" id="MobiDB-lite"/>
    </source>
</evidence>
<dbReference type="AlphaFoldDB" id="A0A1I1TGS5"/>
<feature type="region of interest" description="Disordered" evidence="6">
    <location>
        <begin position="29"/>
        <end position="50"/>
    </location>
</feature>
<dbReference type="RefSeq" id="WP_092950372.1">
    <property type="nucleotide sequence ID" value="NZ_FOMQ01000003.1"/>
</dbReference>
<comment type="similarity">
    <text evidence="3">Belongs to the acetyltransferase YopJ family.</text>
</comment>
<evidence type="ECO:0000256" key="2">
    <source>
        <dbReference type="ARBA" id="ARBA00023315"/>
    </source>
</evidence>
<sequence length="338" mass="37101">MRKINHPGFKISIQLPVAAPAAQDVEIRGPSGSLPALSSPGISPRTRAKSEKTVALDAEIQKVRADINAHRQPDLPTLQSDLSNVQSIVHAQNVRKPGLALSYHASAESLVEAMHAMDPNRSHRFRSVFRVDHRPGGVHHAVVDVRMHPGHPPTVIAVEPATMGAGTNIDSYANFVDLLRSSPGMEHARVFIIDAEAQKSGADCVMFGLTFASHMHKESGLLDQWHERLAQDLQLAENVQSDRLPSGVAILDGQKFLPPAFFKHAHSLTRTLEVRPELADAVVGHGPDGSPETLGARKERFTDRRITERGEKMTSASIDYKRHDYLKKTLETLAKEMP</sequence>
<protein>
    <submittedName>
        <fullName evidence="7">YopJ Serine/Threonine acetyltransferase</fullName>
    </submittedName>
</protein>
<evidence type="ECO:0000313" key="8">
    <source>
        <dbReference type="Proteomes" id="UP000199517"/>
    </source>
</evidence>
<dbReference type="Pfam" id="PF03421">
    <property type="entry name" value="Acetyltransf_14"/>
    <property type="match status" value="1"/>
</dbReference>
<organism evidence="7 8">
    <name type="scientific">Paracidovorax konjaci</name>
    <dbReference type="NCBI Taxonomy" id="32040"/>
    <lineage>
        <taxon>Bacteria</taxon>
        <taxon>Pseudomonadati</taxon>
        <taxon>Pseudomonadota</taxon>
        <taxon>Betaproteobacteria</taxon>
        <taxon>Burkholderiales</taxon>
        <taxon>Comamonadaceae</taxon>
        <taxon>Paracidovorax</taxon>
    </lineage>
</organism>
<dbReference type="STRING" id="32040.SAMN04489710_103281"/>
<keyword evidence="1 7" id="KW-0808">Transferase</keyword>
<comment type="catalytic activity">
    <reaction evidence="4">
        <text>L-threonyl-[protein] + acetyl-CoA = O-acetyl-L-threonyl-[protein] + CoA</text>
        <dbReference type="Rhea" id="RHEA:65340"/>
        <dbReference type="Rhea" id="RHEA-COMP:11060"/>
        <dbReference type="Rhea" id="RHEA-COMP:16780"/>
        <dbReference type="ChEBI" id="CHEBI:30013"/>
        <dbReference type="ChEBI" id="CHEBI:57287"/>
        <dbReference type="ChEBI" id="CHEBI:57288"/>
        <dbReference type="ChEBI" id="CHEBI:141025"/>
    </reaction>
    <physiologicalReaction direction="left-to-right" evidence="4">
        <dbReference type="Rhea" id="RHEA:65341"/>
    </physiologicalReaction>
</comment>
<dbReference type="OrthoDB" id="8888419at2"/>
<reference evidence="8" key="1">
    <citation type="submission" date="2016-10" db="EMBL/GenBank/DDBJ databases">
        <authorList>
            <person name="Varghese N."/>
            <person name="Submissions S."/>
        </authorList>
    </citation>
    <scope>NUCLEOTIDE SEQUENCE [LARGE SCALE GENOMIC DNA]</scope>
    <source>
        <strain evidence="8">DSM 7481</strain>
    </source>
</reference>
<evidence type="ECO:0000256" key="5">
    <source>
        <dbReference type="ARBA" id="ARBA00048662"/>
    </source>
</evidence>
<evidence type="ECO:0000313" key="7">
    <source>
        <dbReference type="EMBL" id="SFD56358.1"/>
    </source>
</evidence>
<dbReference type="InterPro" id="IPR005083">
    <property type="entry name" value="YopJ-like"/>
</dbReference>
<gene>
    <name evidence="7" type="ORF">SAMN04489710_103281</name>
</gene>
<feature type="region of interest" description="Disordered" evidence="6">
    <location>
        <begin position="282"/>
        <end position="314"/>
    </location>
</feature>
<feature type="compositionally biased region" description="Basic and acidic residues" evidence="6">
    <location>
        <begin position="295"/>
        <end position="312"/>
    </location>
</feature>
<comment type="catalytic activity">
    <reaction evidence="5">
        <text>L-seryl-[protein] + acetyl-CoA = O-acetyl-L-seryl-[protein] + CoA</text>
        <dbReference type="Rhea" id="RHEA:59392"/>
        <dbReference type="Rhea" id="RHEA-COMP:9863"/>
        <dbReference type="Rhea" id="RHEA-COMP:15352"/>
        <dbReference type="ChEBI" id="CHEBI:29999"/>
        <dbReference type="ChEBI" id="CHEBI:57287"/>
        <dbReference type="ChEBI" id="CHEBI:57288"/>
        <dbReference type="ChEBI" id="CHEBI:141128"/>
    </reaction>
    <physiologicalReaction direction="left-to-right" evidence="5">
        <dbReference type="Rhea" id="RHEA:59393"/>
    </physiologicalReaction>
</comment>
<keyword evidence="2" id="KW-0012">Acyltransferase</keyword>
<evidence type="ECO:0000256" key="4">
    <source>
        <dbReference type="ARBA" id="ARBA00048364"/>
    </source>
</evidence>